<dbReference type="EMBL" id="JAJNOC010000004">
    <property type="protein sequence ID" value="MCD2517629.1"/>
    <property type="molecule type" value="Genomic_DNA"/>
</dbReference>
<name>A0ABS8Q7R7_9BURK</name>
<dbReference type="InterPro" id="IPR001509">
    <property type="entry name" value="Epimerase_deHydtase"/>
</dbReference>
<protein>
    <submittedName>
        <fullName evidence="2">NAD(P)H-binding protein</fullName>
    </submittedName>
</protein>
<evidence type="ECO:0000259" key="1">
    <source>
        <dbReference type="Pfam" id="PF01370"/>
    </source>
</evidence>
<dbReference type="Pfam" id="PF01370">
    <property type="entry name" value="Epimerase"/>
    <property type="match status" value="1"/>
</dbReference>
<dbReference type="SUPFAM" id="SSF51735">
    <property type="entry name" value="NAD(P)-binding Rossmann-fold domains"/>
    <property type="match status" value="1"/>
</dbReference>
<dbReference type="RefSeq" id="WP_231058910.1">
    <property type="nucleotide sequence ID" value="NZ_JAJNOC010000004.1"/>
</dbReference>
<dbReference type="PANTHER" id="PTHR48079:SF6">
    <property type="entry name" value="NAD(P)-BINDING DOMAIN-CONTAINING PROTEIN-RELATED"/>
    <property type="match status" value="1"/>
</dbReference>
<reference evidence="2" key="1">
    <citation type="submission" date="2021-11" db="EMBL/GenBank/DDBJ databases">
        <title>The complete genome of Massilia sp sp. G4R7.</title>
        <authorList>
            <person name="Liu L."/>
            <person name="Yue J."/>
            <person name="Yuan J."/>
            <person name="Yang F."/>
            <person name="Li L."/>
        </authorList>
    </citation>
    <scope>NUCLEOTIDE SEQUENCE</scope>
    <source>
        <strain evidence="2">G4R7</strain>
    </source>
</reference>
<dbReference type="InterPro" id="IPR051783">
    <property type="entry name" value="NAD(P)-dependent_oxidoreduct"/>
</dbReference>
<gene>
    <name evidence="2" type="ORF">LQ564_15045</name>
</gene>
<dbReference type="Gene3D" id="3.40.50.720">
    <property type="entry name" value="NAD(P)-binding Rossmann-like Domain"/>
    <property type="match status" value="1"/>
</dbReference>
<dbReference type="PANTHER" id="PTHR48079">
    <property type="entry name" value="PROTEIN YEEZ"/>
    <property type="match status" value="1"/>
</dbReference>
<accession>A0ABS8Q7R7</accession>
<feature type="domain" description="NAD-dependent epimerase/dehydratase" evidence="1">
    <location>
        <begin position="6"/>
        <end position="211"/>
    </location>
</feature>
<dbReference type="Proteomes" id="UP001179361">
    <property type="component" value="Unassembled WGS sequence"/>
</dbReference>
<proteinExistence type="predicted"/>
<dbReference type="InterPro" id="IPR036291">
    <property type="entry name" value="NAD(P)-bd_dom_sf"/>
</dbReference>
<evidence type="ECO:0000313" key="2">
    <source>
        <dbReference type="EMBL" id="MCD2517629.1"/>
    </source>
</evidence>
<sequence length="324" mass="34785">MKQELALVLGASGGIGGEVARQLLQAGWRVRALSRRPPAQADGIEWLQGDALAGADVARAAQGCAVIVHAVNPPGYRNWAQQVVPMLRNTIAAAQKNGVLVVLPGTVYNYGPDAFPAVGEDAPQRPLTRKGALRVEMEEALAAHAARGGRVLIVRAGDFFGPQAGNSWFAQGLVKPGQAPSSIANPGRAGVGHSWAYLPDLAATMVALIHRRATLAPFARYHFEGYWDEDGEGLARAVQRVAARHGIEARIKGFPWWVAPLLAPFHTTMRELLEMRYLWREPLRLDNARLVAELGIEPRTPLDEAVERTLAGLGCLPAPALAPA</sequence>
<organism evidence="2 3">
    <name type="scientific">Massilia phyllostachyos</name>
    <dbReference type="NCBI Taxonomy" id="2898585"/>
    <lineage>
        <taxon>Bacteria</taxon>
        <taxon>Pseudomonadati</taxon>
        <taxon>Pseudomonadota</taxon>
        <taxon>Betaproteobacteria</taxon>
        <taxon>Burkholderiales</taxon>
        <taxon>Oxalobacteraceae</taxon>
        <taxon>Telluria group</taxon>
        <taxon>Massilia</taxon>
    </lineage>
</organism>
<evidence type="ECO:0000313" key="3">
    <source>
        <dbReference type="Proteomes" id="UP001179361"/>
    </source>
</evidence>
<comment type="caution">
    <text evidence="2">The sequence shown here is derived from an EMBL/GenBank/DDBJ whole genome shotgun (WGS) entry which is preliminary data.</text>
</comment>
<keyword evidence="3" id="KW-1185">Reference proteome</keyword>